<feature type="region of interest" description="Disordered" evidence="1">
    <location>
        <begin position="464"/>
        <end position="518"/>
    </location>
</feature>
<dbReference type="AlphaFoldDB" id="A0A5N4W874"/>
<evidence type="ECO:0000313" key="3">
    <source>
        <dbReference type="Proteomes" id="UP000325788"/>
    </source>
</evidence>
<dbReference type="Proteomes" id="UP000325788">
    <property type="component" value="Unassembled WGS sequence"/>
</dbReference>
<organism evidence="2 3">
    <name type="scientific">Acinetobacter tandoii</name>
    <dbReference type="NCBI Taxonomy" id="202954"/>
    <lineage>
        <taxon>Bacteria</taxon>
        <taxon>Pseudomonadati</taxon>
        <taxon>Pseudomonadota</taxon>
        <taxon>Gammaproteobacteria</taxon>
        <taxon>Moraxellales</taxon>
        <taxon>Moraxellaceae</taxon>
        <taxon>Acinetobacter</taxon>
    </lineage>
</organism>
<reference evidence="2 3" key="1">
    <citation type="submission" date="2019-09" db="EMBL/GenBank/DDBJ databases">
        <title>Draft genome sequence of Acinetobacter tandoii W4-4-4 isolated from environmental water sample.</title>
        <authorList>
            <person name="Wee S.K."/>
            <person name="Yan B."/>
            <person name="Mustaffa S.B."/>
            <person name="Yap E.P.H."/>
        </authorList>
    </citation>
    <scope>NUCLEOTIDE SEQUENCE [LARGE SCALE GENOMIC DNA]</scope>
    <source>
        <strain evidence="2 3">W4-4-4</strain>
    </source>
</reference>
<evidence type="ECO:0000256" key="1">
    <source>
        <dbReference type="SAM" id="MobiDB-lite"/>
    </source>
</evidence>
<feature type="compositionally biased region" description="Polar residues" evidence="1">
    <location>
        <begin position="271"/>
        <end position="280"/>
    </location>
</feature>
<name>A0A5N4W874_9GAMM</name>
<comment type="caution">
    <text evidence="2">The sequence shown here is derived from an EMBL/GenBank/DDBJ whole genome shotgun (WGS) entry which is preliminary data.</text>
</comment>
<feature type="compositionally biased region" description="Polar residues" evidence="1">
    <location>
        <begin position="471"/>
        <end position="486"/>
    </location>
</feature>
<feature type="compositionally biased region" description="Basic and acidic residues" evidence="1">
    <location>
        <begin position="496"/>
        <end position="511"/>
    </location>
</feature>
<dbReference type="RefSeq" id="WP_151505334.1">
    <property type="nucleotide sequence ID" value="NZ_VXLD01000017.1"/>
</dbReference>
<evidence type="ECO:0000313" key="2">
    <source>
        <dbReference type="EMBL" id="KAB1851873.1"/>
    </source>
</evidence>
<protein>
    <submittedName>
        <fullName evidence="2">Uncharacterized protein</fullName>
    </submittedName>
</protein>
<gene>
    <name evidence="2" type="ORF">F4W09_15660</name>
</gene>
<feature type="region of interest" description="Disordered" evidence="1">
    <location>
        <begin position="255"/>
        <end position="282"/>
    </location>
</feature>
<proteinExistence type="predicted"/>
<sequence length="784" mass="87159">MSYSEDFKIFVATINGEAENCSETSWKVIAHTMRNRMGFANWKSWSNIIQIVTKTGYDAYTQKNSPYKRAKKALDSGDISSKLMSLIKAVEPIFNGTEPDFTGGVVYYYSPKAQAQLHKSDPSNYPSLVPDFVVSKSNPTQQVQISGTEKDDMRWYKVITSIFDVSFVDNAGNPLVGVTVDVVYKDKEPVPLFKGLITDKKGKIKKVKVCSYMGARFKVNGILVKDKNNKEISLLGDGKNYASVIVVNNGKGGIKSKTDVHNQTPPPLSKQPISTDNSQSNEEKIDQNKIFNNISDVIFDLKLIDSENKIIPNFSYFIKYKGNDKKHSVGIDGIEKNIVATSGEKISVEISGKDSRQILKSFTVSQGMKEQLIKIDLHSFDIIFYHDDNLKKPISNLNLVQTYRGKTKSKVTNSNGKITVKAMPGFELNYKLRDGTHISTLKVDKNKAQREIYIEKGAIESASEKLKTDVSKNTPQKSNTTQSTLVSRPKSGADQTLRRDQKQSTSDDGHPKTLVNDNGETEFTVYTYDQKTNQLFSGGNYSIEYKDKKKSHSSGMHGLGKKIHKGEIGQKIKITVISAGREYIVFDGEISKGMKAFELKLDRPAIPNVSDVTIGFKGVNEQERQVIVSQKTKNVLAYLAKEANMNRLFITSTIRSPRAQAEAMYLKATQYAGPGEAVKKVKADCIAKGLGKEETIQKMVDKIIEFQKKGQRVSKHCVSEEQYRKNNIIDLGTNSNGFGTGNTLNSVGKKFKEVCQKALKDGIISGFISADVPGEGAMHIEIMQ</sequence>
<accession>A0A5N4W874</accession>
<dbReference type="EMBL" id="VXLD01000017">
    <property type="protein sequence ID" value="KAB1851873.1"/>
    <property type="molecule type" value="Genomic_DNA"/>
</dbReference>